<evidence type="ECO:0000313" key="8">
    <source>
        <dbReference type="EMBL" id="MDR6511258.1"/>
    </source>
</evidence>
<dbReference type="PROSITE" id="PS51318">
    <property type="entry name" value="TAT"/>
    <property type="match status" value="1"/>
</dbReference>
<gene>
    <name evidence="8" type="ORF">J2792_002130</name>
</gene>
<evidence type="ECO:0000259" key="4">
    <source>
        <dbReference type="Pfam" id="PF05592"/>
    </source>
</evidence>
<dbReference type="PIRSF" id="PIRSF010631">
    <property type="entry name" value="A-rhamnsds"/>
    <property type="match status" value="1"/>
</dbReference>
<dbReference type="InterPro" id="IPR012341">
    <property type="entry name" value="6hp_glycosidase-like_sf"/>
</dbReference>
<evidence type="ECO:0000256" key="2">
    <source>
        <dbReference type="ARBA" id="ARBA00012652"/>
    </source>
</evidence>
<reference evidence="8 9" key="1">
    <citation type="submission" date="2023-07" db="EMBL/GenBank/DDBJ databases">
        <title>Sorghum-associated microbial communities from plants grown in Nebraska, USA.</title>
        <authorList>
            <person name="Schachtman D."/>
        </authorList>
    </citation>
    <scope>NUCLEOTIDE SEQUENCE [LARGE SCALE GENOMIC DNA]</scope>
    <source>
        <strain evidence="8 9">DS1027</strain>
    </source>
</reference>
<proteinExistence type="predicted"/>
<evidence type="ECO:0000256" key="1">
    <source>
        <dbReference type="ARBA" id="ARBA00001445"/>
    </source>
</evidence>
<dbReference type="InterPro" id="IPR013783">
    <property type="entry name" value="Ig-like_fold"/>
</dbReference>
<dbReference type="InterPro" id="IPR008928">
    <property type="entry name" value="6-hairpin_glycosidase_sf"/>
</dbReference>
<dbReference type="InterPro" id="IPR008902">
    <property type="entry name" value="Rhamnosid_concanavalin"/>
</dbReference>
<dbReference type="Pfam" id="PF17390">
    <property type="entry name" value="Bac_rhamnosid_C"/>
    <property type="match status" value="1"/>
</dbReference>
<dbReference type="PANTHER" id="PTHR33307:SF11">
    <property type="entry name" value="ALPHA-L-RHAMNOSIDASE"/>
    <property type="match status" value="1"/>
</dbReference>
<organism evidence="8 9">
    <name type="scientific">Novosphingobium capsulatum</name>
    <dbReference type="NCBI Taxonomy" id="13688"/>
    <lineage>
        <taxon>Bacteria</taxon>
        <taxon>Pseudomonadati</taxon>
        <taxon>Pseudomonadota</taxon>
        <taxon>Alphaproteobacteria</taxon>
        <taxon>Sphingomonadales</taxon>
        <taxon>Sphingomonadaceae</taxon>
        <taxon>Novosphingobium</taxon>
    </lineage>
</organism>
<feature type="domain" description="Alpha-L-rhamnosidase six-hairpin glycosidase" evidence="6">
    <location>
        <begin position="481"/>
        <end position="817"/>
    </location>
</feature>
<dbReference type="SUPFAM" id="SSF48208">
    <property type="entry name" value="Six-hairpin glycosidases"/>
    <property type="match status" value="1"/>
</dbReference>
<dbReference type="Proteomes" id="UP001184150">
    <property type="component" value="Unassembled WGS sequence"/>
</dbReference>
<evidence type="ECO:0000259" key="5">
    <source>
        <dbReference type="Pfam" id="PF08531"/>
    </source>
</evidence>
<dbReference type="InterPro" id="IPR006311">
    <property type="entry name" value="TAT_signal"/>
</dbReference>
<dbReference type="EC" id="3.2.1.40" evidence="2"/>
<dbReference type="EMBL" id="JAVDRD010000005">
    <property type="protein sequence ID" value="MDR6511258.1"/>
    <property type="molecule type" value="Genomic_DNA"/>
</dbReference>
<evidence type="ECO:0000256" key="3">
    <source>
        <dbReference type="ARBA" id="ARBA00022801"/>
    </source>
</evidence>
<comment type="caution">
    <text evidence="8">The sequence shown here is derived from an EMBL/GenBank/DDBJ whole genome shotgun (WGS) entry which is preliminary data.</text>
</comment>
<keyword evidence="9" id="KW-1185">Reference proteome</keyword>
<feature type="domain" description="Bacterial alpha-L-rhamnosidase N-terminal" evidence="5">
    <location>
        <begin position="195"/>
        <end position="362"/>
    </location>
</feature>
<feature type="domain" description="Alpha-L-rhamnosidase concanavalin-like" evidence="4">
    <location>
        <begin position="375"/>
        <end position="476"/>
    </location>
</feature>
<dbReference type="InterPro" id="IPR035398">
    <property type="entry name" value="Bac_rhamnosid_C"/>
</dbReference>
<dbReference type="RefSeq" id="WP_309805188.1">
    <property type="nucleotide sequence ID" value="NZ_JAVDRD010000005.1"/>
</dbReference>
<feature type="domain" description="Alpha-L-rhamnosidase C-terminal" evidence="7">
    <location>
        <begin position="833"/>
        <end position="890"/>
    </location>
</feature>
<protein>
    <recommendedName>
        <fullName evidence="2">alpha-L-rhamnosidase</fullName>
        <ecNumber evidence="2">3.2.1.40</ecNumber>
    </recommendedName>
</protein>
<evidence type="ECO:0000259" key="6">
    <source>
        <dbReference type="Pfam" id="PF17389"/>
    </source>
</evidence>
<accession>A0ABU1MM83</accession>
<dbReference type="PANTHER" id="PTHR33307">
    <property type="entry name" value="ALPHA-RHAMNOSIDASE (EUROFUNG)"/>
    <property type="match status" value="1"/>
</dbReference>
<dbReference type="Pfam" id="PF05592">
    <property type="entry name" value="Bac_rhamnosid"/>
    <property type="match status" value="1"/>
</dbReference>
<name>A0ABU1MM83_9SPHN</name>
<dbReference type="Gene3D" id="2.60.120.260">
    <property type="entry name" value="Galactose-binding domain-like"/>
    <property type="match status" value="2"/>
</dbReference>
<dbReference type="Pfam" id="PF08531">
    <property type="entry name" value="Bac_rhamnosid_N"/>
    <property type="match status" value="1"/>
</dbReference>
<sequence>MRLDRRTALAAIGATPLVAGAGRAHSLPPGDLLAQDLRVEGVAEPAGLDLLRPRFSWGLAARDPSARGLVQRGFELIGGTDRARVAAGQGARWAGSPAAGGQTLVVPTADLALDSHRRYWWAVRVFDAAGRPGAWSAPAAFLTGVLELARWPDRWIAAEPDPVLPPHRQGQASPAMVPARPLPILRRPLRLASPPRRAVLSVCGLGQYRLAINGQAVGHAALTPGWTNYRRRALYDTHDVTALLHAGDNVLALMLGNGMYNVEAKEGRYTKFLDSFGRPKAILAMTIEHADGRIEHIASDGQWRWREGPIRFSSIYGGEDWDARLVPPAWMEPGYDDRDWQPVVAVPGPGGMLRAGLVPPVVAARTLAPVAITAVAPDVLLVDFGVNFAGRPRLMIEAPAGATLTILPGETLDEQGRVSQRSFNAGPGNRVAFTHVSTGSGVEAFEPLFSYHGFRWLELRGLLRAAIHAVEGVVLHADLARVGRFQADDPLLNAIHGLIDQAVTSNMVSVLTDCPHREKLGWLEQTYLNAPTVLYNRDAAPLYDKLVHDIAEAQQADGMVPGIAPEYVAFQDEQGQDQVWRNSPEWGAAAVLAPWAAYRFCGDATVLVAAWPAAQRYCAYLAQRARDGIVDFGMGDWYDVGPNDPGEAQLTSRALVGTATYIACLQTMAKIAARIGAVADYAALAVQVTQHFNARFLDPATGRYERGSQTAQAMPLALGLVPQAQRAAALDRLIAAIRREGNGVTAGDIGYRYVLEALAAAGRDDVILAMLRVRDRPGYALQLARGATALTEAWDANPTKSLNHFMLGHAEDWFYRRLGGLDIDHARGGDAALRLAPQMPADIPAAEASYRLREGVLSCAWRREAGHLAVTVSVPPGRQARLVLPGLPASDWREQGLAPARVPGVLGFASEEAGQAITLGSGHYRWTARDAG</sequence>
<dbReference type="InterPro" id="IPR016007">
    <property type="entry name" value="Alpha_rhamnosid"/>
</dbReference>
<dbReference type="Pfam" id="PF17389">
    <property type="entry name" value="Bac_rhamnosid6H"/>
    <property type="match status" value="1"/>
</dbReference>
<evidence type="ECO:0000313" key="9">
    <source>
        <dbReference type="Proteomes" id="UP001184150"/>
    </source>
</evidence>
<dbReference type="Gene3D" id="2.60.40.10">
    <property type="entry name" value="Immunoglobulins"/>
    <property type="match status" value="1"/>
</dbReference>
<comment type="catalytic activity">
    <reaction evidence="1">
        <text>Hydrolysis of terminal non-reducing alpha-L-rhamnose residues in alpha-L-rhamnosides.</text>
        <dbReference type="EC" id="3.2.1.40"/>
    </reaction>
</comment>
<dbReference type="InterPro" id="IPR013737">
    <property type="entry name" value="Bac_rhamnosid_N"/>
</dbReference>
<keyword evidence="3" id="KW-0378">Hydrolase</keyword>
<dbReference type="Pfam" id="PF25788">
    <property type="entry name" value="Ig_Rha78A_N"/>
    <property type="match status" value="1"/>
</dbReference>
<dbReference type="Gene3D" id="2.60.420.10">
    <property type="entry name" value="Maltose phosphorylase, domain 3"/>
    <property type="match status" value="1"/>
</dbReference>
<evidence type="ECO:0000259" key="7">
    <source>
        <dbReference type="Pfam" id="PF17390"/>
    </source>
</evidence>
<dbReference type="InterPro" id="IPR035396">
    <property type="entry name" value="Bac_rhamnosid6H"/>
</dbReference>
<dbReference type="Gene3D" id="1.50.10.10">
    <property type="match status" value="1"/>
</dbReference>